<protein>
    <recommendedName>
        <fullName evidence="4">Nucleoprotein/polynucleotide-associated enzyme</fullName>
    </recommendedName>
</protein>
<dbReference type="EMBL" id="QGGU01000003">
    <property type="protein sequence ID" value="PWK53473.1"/>
    <property type="molecule type" value="Genomic_DNA"/>
</dbReference>
<gene>
    <name evidence="2" type="ORF">C8D97_103302</name>
</gene>
<feature type="region of interest" description="Disordered" evidence="1">
    <location>
        <begin position="20"/>
        <end position="44"/>
    </location>
</feature>
<feature type="compositionally biased region" description="Basic residues" evidence="1">
    <location>
        <begin position="20"/>
        <end position="37"/>
    </location>
</feature>
<dbReference type="Proteomes" id="UP000245790">
    <property type="component" value="Unassembled WGS sequence"/>
</dbReference>
<keyword evidence="3" id="KW-1185">Reference proteome</keyword>
<dbReference type="Pfam" id="PF09831">
    <property type="entry name" value="DUF2058"/>
    <property type="match status" value="1"/>
</dbReference>
<dbReference type="InterPro" id="IPR018636">
    <property type="entry name" value="DUF2058"/>
</dbReference>
<evidence type="ECO:0000313" key="3">
    <source>
        <dbReference type="Proteomes" id="UP000245790"/>
    </source>
</evidence>
<organism evidence="2 3">
    <name type="scientific">Pleionea mediterranea</name>
    <dbReference type="NCBI Taxonomy" id="523701"/>
    <lineage>
        <taxon>Bacteria</taxon>
        <taxon>Pseudomonadati</taxon>
        <taxon>Pseudomonadota</taxon>
        <taxon>Gammaproteobacteria</taxon>
        <taxon>Oceanospirillales</taxon>
        <taxon>Pleioneaceae</taxon>
        <taxon>Pleionea</taxon>
    </lineage>
</organism>
<name>A0A316FYH2_9GAMM</name>
<evidence type="ECO:0000256" key="1">
    <source>
        <dbReference type="SAM" id="MobiDB-lite"/>
    </source>
</evidence>
<comment type="caution">
    <text evidence="2">The sequence shown here is derived from an EMBL/GenBank/DDBJ whole genome shotgun (WGS) entry which is preliminary data.</text>
</comment>
<accession>A0A316FYH2</accession>
<evidence type="ECO:0008006" key="4">
    <source>
        <dbReference type="Google" id="ProtNLM"/>
    </source>
</evidence>
<dbReference type="RefSeq" id="WP_109762757.1">
    <property type="nucleotide sequence ID" value="NZ_QGGU01000003.1"/>
</dbReference>
<sequence length="179" mass="20446">MAKSLQEQLLGAGLVDKKRAQKIKTEKRKKAKQQPKGHKQEDEAKVLAKKALEEKAARDRALNQQQKQQAEQKAIVAQIKQLIEVNKLDRSNGELAYQFTEGSKVKQLMVTAEQKDQIAKGQIAITKFSDSYELVPSKVAEKIAERNEDYVVVKFDKSKTEIDEDDPYAEYQIPDDLMW</sequence>
<proteinExistence type="predicted"/>
<reference evidence="2 3" key="1">
    <citation type="submission" date="2018-05" db="EMBL/GenBank/DDBJ databases">
        <title>Genomic Encyclopedia of Type Strains, Phase IV (KMG-IV): sequencing the most valuable type-strain genomes for metagenomic binning, comparative biology and taxonomic classification.</title>
        <authorList>
            <person name="Goeker M."/>
        </authorList>
    </citation>
    <scope>NUCLEOTIDE SEQUENCE [LARGE SCALE GENOMIC DNA]</scope>
    <source>
        <strain evidence="2 3">DSM 25350</strain>
    </source>
</reference>
<dbReference type="AlphaFoldDB" id="A0A316FYH2"/>
<dbReference type="OrthoDB" id="5294470at2"/>
<evidence type="ECO:0000313" key="2">
    <source>
        <dbReference type="EMBL" id="PWK53473.1"/>
    </source>
</evidence>